<protein>
    <submittedName>
        <fullName evidence="1">Uncharacterized protein</fullName>
    </submittedName>
</protein>
<evidence type="ECO:0000313" key="1">
    <source>
        <dbReference type="EMBL" id="MFM9327288.1"/>
    </source>
</evidence>
<dbReference type="EMBL" id="JBJURJ010000002">
    <property type="protein sequence ID" value="MFM9327288.1"/>
    <property type="molecule type" value="Genomic_DNA"/>
</dbReference>
<gene>
    <name evidence="1" type="ORF">ACI1P1_03145</name>
</gene>
<proteinExistence type="predicted"/>
<name>A0ACC7NRM5_9BACL</name>
<accession>A0ACC7NRM5</accession>
<evidence type="ECO:0000313" key="2">
    <source>
        <dbReference type="Proteomes" id="UP001631969"/>
    </source>
</evidence>
<organism evidence="1 2">
    <name type="scientific">Paenibacillus mesotrionivorans</name>
    <dbReference type="NCBI Taxonomy" id="3160968"/>
    <lineage>
        <taxon>Bacteria</taxon>
        <taxon>Bacillati</taxon>
        <taxon>Bacillota</taxon>
        <taxon>Bacilli</taxon>
        <taxon>Bacillales</taxon>
        <taxon>Paenibacillaceae</taxon>
        <taxon>Paenibacillus</taxon>
    </lineage>
</organism>
<sequence length="62" mass="6465">MKAKGPTPMRQSMKAAAILGMQAEAAFGQTEAASLMLADGRQEAPAGNTGGPRQQPWLKPGR</sequence>
<comment type="caution">
    <text evidence="1">The sequence shown here is derived from an EMBL/GenBank/DDBJ whole genome shotgun (WGS) entry which is preliminary data.</text>
</comment>
<reference evidence="1" key="1">
    <citation type="submission" date="2024-12" db="EMBL/GenBank/DDBJ databases">
        <authorList>
            <person name="Wu N."/>
        </authorList>
    </citation>
    <scope>NUCLEOTIDE SEQUENCE</scope>
    <source>
        <strain evidence="1">P15</strain>
    </source>
</reference>
<keyword evidence="2" id="KW-1185">Reference proteome</keyword>
<dbReference type="Proteomes" id="UP001631969">
    <property type="component" value="Unassembled WGS sequence"/>
</dbReference>